<dbReference type="EMBL" id="CAXAMN010013669">
    <property type="protein sequence ID" value="CAK9041451.1"/>
    <property type="molecule type" value="Genomic_DNA"/>
</dbReference>
<evidence type="ECO:0000313" key="2">
    <source>
        <dbReference type="EMBL" id="CAK9041451.1"/>
    </source>
</evidence>
<keyword evidence="3" id="KW-1185">Reference proteome</keyword>
<keyword evidence="1" id="KW-0472">Membrane</keyword>
<gene>
    <name evidence="2" type="ORF">CCMP2556_LOCUS22218</name>
</gene>
<dbReference type="Proteomes" id="UP001642484">
    <property type="component" value="Unassembled WGS sequence"/>
</dbReference>
<keyword evidence="1" id="KW-0812">Transmembrane</keyword>
<protein>
    <submittedName>
        <fullName evidence="2">Uncharacterized protein</fullName>
    </submittedName>
</protein>
<feature type="transmembrane region" description="Helical" evidence="1">
    <location>
        <begin position="33"/>
        <end position="56"/>
    </location>
</feature>
<feature type="transmembrane region" description="Helical" evidence="1">
    <location>
        <begin position="77"/>
        <end position="106"/>
    </location>
</feature>
<evidence type="ECO:0000313" key="3">
    <source>
        <dbReference type="Proteomes" id="UP001642484"/>
    </source>
</evidence>
<keyword evidence="1" id="KW-1133">Transmembrane helix</keyword>
<feature type="transmembrane region" description="Helical" evidence="1">
    <location>
        <begin position="112"/>
        <end position="129"/>
    </location>
</feature>
<name>A0ABP0LRQ4_9DINO</name>
<proteinExistence type="predicted"/>
<evidence type="ECO:0000256" key="1">
    <source>
        <dbReference type="SAM" id="Phobius"/>
    </source>
</evidence>
<organism evidence="2 3">
    <name type="scientific">Durusdinium trenchii</name>
    <dbReference type="NCBI Taxonomy" id="1381693"/>
    <lineage>
        <taxon>Eukaryota</taxon>
        <taxon>Sar</taxon>
        <taxon>Alveolata</taxon>
        <taxon>Dinophyceae</taxon>
        <taxon>Suessiales</taxon>
        <taxon>Symbiodiniaceae</taxon>
        <taxon>Durusdinium</taxon>
    </lineage>
</organism>
<accession>A0ABP0LRQ4</accession>
<reference evidence="2 3" key="1">
    <citation type="submission" date="2024-02" db="EMBL/GenBank/DDBJ databases">
        <authorList>
            <person name="Chen Y."/>
            <person name="Shah S."/>
            <person name="Dougan E. K."/>
            <person name="Thang M."/>
            <person name="Chan C."/>
        </authorList>
    </citation>
    <scope>NUCLEOTIDE SEQUENCE [LARGE SCALE GENOMIC DNA]</scope>
</reference>
<comment type="caution">
    <text evidence="2">The sequence shown here is derived from an EMBL/GenBank/DDBJ whole genome shotgun (WGS) entry which is preliminary data.</text>
</comment>
<sequence length="134" mass="14338">MATIPMASMQPPGTKVNFQASVRGPPQPAAKRMAALGFSTPAAFAATIGCAAGLSLRRSRMQPEEAKASPPQADRELLAADLPWVSLWRIFMASAVLMCLGCSSLFGGQAEMDQALLLFLAWSIVRLFLRHHGP</sequence>